<keyword evidence="6" id="KW-1185">Reference proteome</keyword>
<evidence type="ECO:0000313" key="6">
    <source>
        <dbReference type="Proteomes" id="UP000694660"/>
    </source>
</evidence>
<dbReference type="InterPro" id="IPR011006">
    <property type="entry name" value="CheY-like_superfamily"/>
</dbReference>
<dbReference type="SUPFAM" id="SSF52172">
    <property type="entry name" value="CheY-like"/>
    <property type="match status" value="1"/>
</dbReference>
<dbReference type="PANTHER" id="PTHR44591:SF3">
    <property type="entry name" value="RESPONSE REGULATORY DOMAIN-CONTAINING PROTEIN"/>
    <property type="match status" value="1"/>
</dbReference>
<evidence type="ECO:0000259" key="4">
    <source>
        <dbReference type="PROSITE" id="PS50110"/>
    </source>
</evidence>
<proteinExistence type="predicted"/>
<evidence type="ECO:0000256" key="2">
    <source>
        <dbReference type="PROSITE-ProRule" id="PRU00169"/>
    </source>
</evidence>
<dbReference type="Proteomes" id="UP000694660">
    <property type="component" value="Unassembled WGS sequence"/>
</dbReference>
<organism evidence="5 6">
    <name type="scientific">Denitromonas iodatirespirans</name>
    <dbReference type="NCBI Taxonomy" id="2795389"/>
    <lineage>
        <taxon>Bacteria</taxon>
        <taxon>Pseudomonadati</taxon>
        <taxon>Pseudomonadota</taxon>
        <taxon>Betaproteobacteria</taxon>
        <taxon>Rhodocyclales</taxon>
        <taxon>Zoogloeaceae</taxon>
        <taxon>Denitromonas</taxon>
    </lineage>
</organism>
<dbReference type="AlphaFoldDB" id="A0A944DBS7"/>
<keyword evidence="1 2" id="KW-0597">Phosphoprotein</keyword>
<dbReference type="EMBL" id="JAEKFT010000041">
    <property type="protein sequence ID" value="MBT0963885.1"/>
    <property type="molecule type" value="Genomic_DNA"/>
</dbReference>
<dbReference type="RefSeq" id="WP_214363813.1">
    <property type="nucleotide sequence ID" value="NZ_JAEKFT010000041.1"/>
</dbReference>
<comment type="caution">
    <text evidence="5">The sequence shown here is derived from an EMBL/GenBank/DDBJ whole genome shotgun (WGS) entry which is preliminary data.</text>
</comment>
<evidence type="ECO:0000313" key="5">
    <source>
        <dbReference type="EMBL" id="MBT0963885.1"/>
    </source>
</evidence>
<dbReference type="GO" id="GO:0000160">
    <property type="term" value="P:phosphorelay signal transduction system"/>
    <property type="evidence" value="ECO:0007669"/>
    <property type="project" value="InterPro"/>
</dbReference>
<protein>
    <submittedName>
        <fullName evidence="5">Response regulator</fullName>
    </submittedName>
</protein>
<feature type="modified residue" description="4-aspartylphosphate" evidence="2">
    <location>
        <position position="54"/>
    </location>
</feature>
<dbReference type="Gene3D" id="3.40.50.2300">
    <property type="match status" value="1"/>
</dbReference>
<feature type="region of interest" description="Disordered" evidence="3">
    <location>
        <begin position="129"/>
        <end position="162"/>
    </location>
</feature>
<feature type="domain" description="Response regulatory" evidence="4">
    <location>
        <begin position="5"/>
        <end position="119"/>
    </location>
</feature>
<feature type="compositionally biased region" description="Low complexity" evidence="3">
    <location>
        <begin position="152"/>
        <end position="162"/>
    </location>
</feature>
<dbReference type="InterPro" id="IPR001789">
    <property type="entry name" value="Sig_transdc_resp-reg_receiver"/>
</dbReference>
<name>A0A944DBS7_DENI1</name>
<dbReference type="PANTHER" id="PTHR44591">
    <property type="entry name" value="STRESS RESPONSE REGULATOR PROTEIN 1"/>
    <property type="match status" value="1"/>
</dbReference>
<dbReference type="SMART" id="SM00448">
    <property type="entry name" value="REC"/>
    <property type="match status" value="1"/>
</dbReference>
<dbReference type="Pfam" id="PF00072">
    <property type="entry name" value="Response_reg"/>
    <property type="match status" value="1"/>
</dbReference>
<gene>
    <name evidence="5" type="ORF">I8J34_22125</name>
</gene>
<sequence length="162" mass="17185">MPTSRVLVIDDVSVIRGFVKGALKHLDVRVGEASRADLALDMLKSMPADVIICDLNMPGMNGEAFVQALRDRGDDTPVIMLTVEADRAVVAKLLKLGVQGYLLKPFKPAILAARVQELIDGTAPIKPYEAPADVEAEADAADAPPAEPTEPTEPAESTDTPA</sequence>
<dbReference type="CDD" id="cd00156">
    <property type="entry name" value="REC"/>
    <property type="match status" value="1"/>
</dbReference>
<evidence type="ECO:0000256" key="3">
    <source>
        <dbReference type="SAM" id="MobiDB-lite"/>
    </source>
</evidence>
<accession>A0A944DBS7</accession>
<reference evidence="6" key="1">
    <citation type="journal article" date="2022" name="ISME J.">
        <title>Genetic and phylogenetic analysis of dissimilatory iodate-reducing bacteria identifies potential niches across the world's oceans.</title>
        <authorList>
            <person name="Reyes-Umana V."/>
            <person name="Henning Z."/>
            <person name="Lee K."/>
            <person name="Barnum T.P."/>
            <person name="Coates J.D."/>
        </authorList>
    </citation>
    <scope>NUCLEOTIDE SEQUENCE [LARGE SCALE GENOMIC DNA]</scope>
    <source>
        <strain evidence="6">IR12</strain>
    </source>
</reference>
<evidence type="ECO:0000256" key="1">
    <source>
        <dbReference type="ARBA" id="ARBA00022553"/>
    </source>
</evidence>
<dbReference type="PROSITE" id="PS50110">
    <property type="entry name" value="RESPONSE_REGULATORY"/>
    <property type="match status" value="1"/>
</dbReference>
<dbReference type="InterPro" id="IPR050595">
    <property type="entry name" value="Bact_response_regulator"/>
</dbReference>